<gene>
    <name evidence="1" type="ORF">SAMN04488090_5041</name>
</gene>
<dbReference type="AlphaFoldDB" id="A0A1G9YUA1"/>
<dbReference type="OrthoDB" id="1524637at2"/>
<dbReference type="RefSeq" id="WP_093209339.1">
    <property type="nucleotide sequence ID" value="NZ_FNGS01000018.1"/>
</dbReference>
<dbReference type="STRING" id="563176.SAMN04488090_5041"/>
<proteinExistence type="predicted"/>
<evidence type="ECO:0000313" key="2">
    <source>
        <dbReference type="Proteomes" id="UP000198901"/>
    </source>
</evidence>
<name>A0A1G9YUA1_9BACT</name>
<protein>
    <recommendedName>
        <fullName evidence="3">Nitrogen regulatory protein P-II</fullName>
    </recommendedName>
</protein>
<reference evidence="1 2" key="1">
    <citation type="submission" date="2016-10" db="EMBL/GenBank/DDBJ databases">
        <authorList>
            <person name="de Groot N.N."/>
        </authorList>
    </citation>
    <scope>NUCLEOTIDE SEQUENCE [LARGE SCALE GENOMIC DNA]</scope>
    <source>
        <strain evidence="1 2">DSM 21668</strain>
    </source>
</reference>
<evidence type="ECO:0000313" key="1">
    <source>
        <dbReference type="EMBL" id="SDN12690.1"/>
    </source>
</evidence>
<sequence length="103" mass="11585">MKLLIVTAIAECRNVVGVVFERRGIRKYSIVPISGVSLEETRQLTDNWFGGPSGVDRFESVMLFCFTEEGIADAVLSELEHFNQEEKPDFPVRGLVLPVERSI</sequence>
<accession>A0A1G9YUA1</accession>
<evidence type="ECO:0008006" key="3">
    <source>
        <dbReference type="Google" id="ProtNLM"/>
    </source>
</evidence>
<dbReference type="Proteomes" id="UP000198901">
    <property type="component" value="Unassembled WGS sequence"/>
</dbReference>
<keyword evidence="2" id="KW-1185">Reference proteome</keyword>
<organism evidence="1 2">
    <name type="scientific">Siphonobacter aquaeclarae</name>
    <dbReference type="NCBI Taxonomy" id="563176"/>
    <lineage>
        <taxon>Bacteria</taxon>
        <taxon>Pseudomonadati</taxon>
        <taxon>Bacteroidota</taxon>
        <taxon>Cytophagia</taxon>
        <taxon>Cytophagales</taxon>
        <taxon>Cytophagaceae</taxon>
        <taxon>Siphonobacter</taxon>
    </lineage>
</organism>
<dbReference type="EMBL" id="FNGS01000018">
    <property type="protein sequence ID" value="SDN12690.1"/>
    <property type="molecule type" value="Genomic_DNA"/>
</dbReference>